<evidence type="ECO:0000256" key="6">
    <source>
        <dbReference type="ARBA" id="ARBA00022857"/>
    </source>
</evidence>
<evidence type="ECO:0000256" key="11">
    <source>
        <dbReference type="PIRSR" id="PIRSR000193-1"/>
    </source>
</evidence>
<dbReference type="SUPFAM" id="SSF51735">
    <property type="entry name" value="NAD(P)-binding Rossmann-fold domains"/>
    <property type="match status" value="1"/>
</dbReference>
<dbReference type="Proteomes" id="UP000306477">
    <property type="component" value="Unassembled WGS sequence"/>
</dbReference>
<keyword evidence="16" id="KW-1185">Reference proteome</keyword>
<dbReference type="InterPro" id="IPR029036">
    <property type="entry name" value="P5CR_dimer"/>
</dbReference>
<keyword evidence="6 9" id="KW-0521">NADP</keyword>
<dbReference type="Pfam" id="PF14748">
    <property type="entry name" value="P5CR_dimer"/>
    <property type="match status" value="1"/>
</dbReference>
<dbReference type="PANTHER" id="PTHR11645:SF0">
    <property type="entry name" value="PYRROLINE-5-CARBOXYLATE REDUCTASE 3"/>
    <property type="match status" value="1"/>
</dbReference>
<dbReference type="SUPFAM" id="SSF48179">
    <property type="entry name" value="6-phosphogluconate dehydrogenase C-terminal domain-like"/>
    <property type="match status" value="1"/>
</dbReference>
<dbReference type="PIRSF" id="PIRSF000193">
    <property type="entry name" value="Pyrrol-5-carb_rd"/>
    <property type="match status" value="1"/>
</dbReference>
<dbReference type="HAMAP" id="MF_01925">
    <property type="entry name" value="P5C_reductase"/>
    <property type="match status" value="1"/>
</dbReference>
<feature type="binding site" evidence="11">
    <location>
        <begin position="8"/>
        <end position="13"/>
    </location>
    <ligand>
        <name>NADP(+)</name>
        <dbReference type="ChEBI" id="CHEBI:58349"/>
    </ligand>
</feature>
<feature type="binding site" evidence="11">
    <location>
        <begin position="70"/>
        <end position="73"/>
    </location>
    <ligand>
        <name>NADP(+)</name>
        <dbReference type="ChEBI" id="CHEBI:58349"/>
    </ligand>
</feature>
<protein>
    <recommendedName>
        <fullName evidence="9 10">Pyrroline-5-carboxylate reductase</fullName>
        <shortName evidence="9">P5C reductase</shortName>
        <shortName evidence="9">P5CR</shortName>
        <ecNumber evidence="9 10">1.5.1.2</ecNumber>
    </recommendedName>
    <alternativeName>
        <fullName evidence="9">PCA reductase</fullName>
    </alternativeName>
</protein>
<feature type="binding site" evidence="11">
    <location>
        <position position="57"/>
    </location>
    <ligand>
        <name>NADPH</name>
        <dbReference type="ChEBI" id="CHEBI:57783"/>
    </ligand>
</feature>
<dbReference type="InterPro" id="IPR036291">
    <property type="entry name" value="NAD(P)-bd_dom_sf"/>
</dbReference>
<keyword evidence="5 9" id="KW-0641">Proline biosynthesis</keyword>
<dbReference type="AlphaFoldDB" id="A0A4S3PIY6"/>
<keyword evidence="3 9" id="KW-0963">Cytoplasm</keyword>
<dbReference type="GO" id="GO:0005737">
    <property type="term" value="C:cytoplasm"/>
    <property type="evidence" value="ECO:0007669"/>
    <property type="project" value="UniProtKB-SubCell"/>
</dbReference>
<comment type="catalytic activity">
    <reaction evidence="9 12">
        <text>L-proline + NADP(+) = (S)-1-pyrroline-5-carboxylate + NADPH + 2 H(+)</text>
        <dbReference type="Rhea" id="RHEA:14109"/>
        <dbReference type="ChEBI" id="CHEBI:15378"/>
        <dbReference type="ChEBI" id="CHEBI:17388"/>
        <dbReference type="ChEBI" id="CHEBI:57783"/>
        <dbReference type="ChEBI" id="CHEBI:58349"/>
        <dbReference type="ChEBI" id="CHEBI:60039"/>
        <dbReference type="EC" id="1.5.1.2"/>
    </reaction>
</comment>
<comment type="caution">
    <text evidence="15">The sequence shown here is derived from an EMBL/GenBank/DDBJ whole genome shotgun (WGS) entry which is preliminary data.</text>
</comment>
<dbReference type="FunFam" id="3.40.50.720:FF:000190">
    <property type="entry name" value="Pyrroline-5-carboxylate reductase"/>
    <property type="match status" value="1"/>
</dbReference>
<dbReference type="UniPathway" id="UPA00098">
    <property type="reaction ID" value="UER00361"/>
</dbReference>
<comment type="pathway">
    <text evidence="9 12">Amino-acid biosynthesis; L-proline biosynthesis; L-proline from L-glutamate 5-semialdehyde: step 1/1.</text>
</comment>
<keyword evidence="4 9" id="KW-0028">Amino-acid biosynthesis</keyword>
<reference evidence="15 16" key="1">
    <citation type="journal article" date="2019" name="Indoor Air">
        <title>Impacts of indoor surface finishes on bacterial viability.</title>
        <authorList>
            <person name="Hu J."/>
            <person name="Maamar S.B."/>
            <person name="Glawe A.J."/>
            <person name="Gottel N."/>
            <person name="Gilbert J.A."/>
            <person name="Hartmann E.M."/>
        </authorList>
    </citation>
    <scope>NUCLEOTIDE SEQUENCE [LARGE SCALE GENOMIC DNA]</scope>
    <source>
        <strain evidence="15 16">AF060A6</strain>
    </source>
</reference>
<evidence type="ECO:0000259" key="13">
    <source>
        <dbReference type="Pfam" id="PF03807"/>
    </source>
</evidence>
<keyword evidence="7 9" id="KW-0560">Oxidoreductase</keyword>
<feature type="domain" description="Pyrroline-5-carboxylate reductase catalytic N-terminal" evidence="13">
    <location>
        <begin position="5"/>
        <end position="99"/>
    </location>
</feature>
<evidence type="ECO:0000256" key="10">
    <source>
        <dbReference type="NCBIfam" id="TIGR00112"/>
    </source>
</evidence>
<dbReference type="GO" id="GO:0004735">
    <property type="term" value="F:pyrroline-5-carboxylate reductase activity"/>
    <property type="evidence" value="ECO:0007669"/>
    <property type="project" value="UniProtKB-UniRule"/>
</dbReference>
<name>A0A4S3PIY6_9BACI</name>
<dbReference type="EMBL" id="SLUB01000096">
    <property type="protein sequence ID" value="THE09208.1"/>
    <property type="molecule type" value="Genomic_DNA"/>
</dbReference>
<dbReference type="PANTHER" id="PTHR11645">
    <property type="entry name" value="PYRROLINE-5-CARBOXYLATE REDUCTASE"/>
    <property type="match status" value="1"/>
</dbReference>
<evidence type="ECO:0000256" key="4">
    <source>
        <dbReference type="ARBA" id="ARBA00022605"/>
    </source>
</evidence>
<dbReference type="OrthoDB" id="9805754at2"/>
<comment type="catalytic activity">
    <reaction evidence="9">
        <text>L-proline + NAD(+) = (S)-1-pyrroline-5-carboxylate + NADH + 2 H(+)</text>
        <dbReference type="Rhea" id="RHEA:14105"/>
        <dbReference type="ChEBI" id="CHEBI:15378"/>
        <dbReference type="ChEBI" id="CHEBI:17388"/>
        <dbReference type="ChEBI" id="CHEBI:57540"/>
        <dbReference type="ChEBI" id="CHEBI:57945"/>
        <dbReference type="ChEBI" id="CHEBI:60039"/>
        <dbReference type="EC" id="1.5.1.2"/>
    </reaction>
</comment>
<evidence type="ECO:0000256" key="3">
    <source>
        <dbReference type="ARBA" id="ARBA00022490"/>
    </source>
</evidence>
<dbReference type="InterPro" id="IPR028939">
    <property type="entry name" value="P5C_Rdtase_cat_N"/>
</dbReference>
<evidence type="ECO:0000256" key="5">
    <source>
        <dbReference type="ARBA" id="ARBA00022650"/>
    </source>
</evidence>
<accession>A0A4S3PIY6</accession>
<gene>
    <name evidence="9 15" type="primary">proC</name>
    <name evidence="15" type="ORF">E1I69_23350</name>
</gene>
<comment type="similarity">
    <text evidence="2 9 12">Belongs to the pyrroline-5-carboxylate reductase family.</text>
</comment>
<evidence type="ECO:0000313" key="15">
    <source>
        <dbReference type="EMBL" id="THE09208.1"/>
    </source>
</evidence>
<dbReference type="PROSITE" id="PS00521">
    <property type="entry name" value="P5CR"/>
    <property type="match status" value="1"/>
</dbReference>
<dbReference type="RefSeq" id="WP_136381907.1">
    <property type="nucleotide sequence ID" value="NZ_SLUB01000096.1"/>
</dbReference>
<dbReference type="GO" id="GO:0055129">
    <property type="term" value="P:L-proline biosynthetic process"/>
    <property type="evidence" value="ECO:0007669"/>
    <property type="project" value="UniProtKB-UniRule"/>
</dbReference>
<evidence type="ECO:0000256" key="8">
    <source>
        <dbReference type="ARBA" id="ARBA00058118"/>
    </source>
</evidence>
<proteinExistence type="inferred from homology"/>
<dbReference type="Gene3D" id="3.40.50.720">
    <property type="entry name" value="NAD(P)-binding Rossmann-like Domain"/>
    <property type="match status" value="1"/>
</dbReference>
<evidence type="ECO:0000256" key="7">
    <source>
        <dbReference type="ARBA" id="ARBA00023002"/>
    </source>
</evidence>
<dbReference type="Gene3D" id="1.10.3730.10">
    <property type="entry name" value="ProC C-terminal domain-like"/>
    <property type="match status" value="1"/>
</dbReference>
<evidence type="ECO:0000313" key="16">
    <source>
        <dbReference type="Proteomes" id="UP000306477"/>
    </source>
</evidence>
<dbReference type="InterPro" id="IPR008927">
    <property type="entry name" value="6-PGluconate_DH-like_C_sf"/>
</dbReference>
<evidence type="ECO:0000256" key="12">
    <source>
        <dbReference type="RuleBase" id="RU003903"/>
    </source>
</evidence>
<comment type="subcellular location">
    <subcellularLocation>
        <location evidence="1 9">Cytoplasm</location>
    </subcellularLocation>
</comment>
<evidence type="ECO:0000256" key="9">
    <source>
        <dbReference type="HAMAP-Rule" id="MF_01925"/>
    </source>
</evidence>
<dbReference type="FunFam" id="1.10.3730.10:FF:000001">
    <property type="entry name" value="Pyrroline-5-carboxylate reductase"/>
    <property type="match status" value="1"/>
</dbReference>
<dbReference type="InterPro" id="IPR053790">
    <property type="entry name" value="P5CR-like_CS"/>
</dbReference>
<feature type="domain" description="Pyrroline-5-carboxylate reductase dimerisation" evidence="14">
    <location>
        <begin position="162"/>
        <end position="264"/>
    </location>
</feature>
<evidence type="ECO:0000256" key="2">
    <source>
        <dbReference type="ARBA" id="ARBA00005525"/>
    </source>
</evidence>
<sequence>MNKSIGFIGCGKMAQAMIQGMISSEVTTPQQLIVSAKTEETLQLVEKTYGIRTTRDNIEVAGNADYLFLAVQPDLYGDVINEVKAVVKDETIIITIAAGITLDFIEKQFERPMKVVRSMPNTPSLVGEGMSALCVNSYMTNEDLTEVVRLFEGFGKAEVIEEQHMDAIPAVSGSSPAYAYMFIEALADGAVMQGIPRKQAYKLASQALLGAAKMVLETERHPGELKDDVCTPGGSTIQAVATLEKHGFRSAIIAAMESCTQKSRDHRDGSCGSN</sequence>
<comment type="function">
    <text evidence="8 9">Catalyzes the reduction of 1-pyrroline-5-carboxylate (PCA) to L-proline.</text>
</comment>
<dbReference type="STRING" id="1033734.GCA_000285535_01515"/>
<dbReference type="NCBIfam" id="TIGR00112">
    <property type="entry name" value="proC"/>
    <property type="match status" value="1"/>
</dbReference>
<evidence type="ECO:0000259" key="14">
    <source>
        <dbReference type="Pfam" id="PF14748"/>
    </source>
</evidence>
<dbReference type="InterPro" id="IPR000304">
    <property type="entry name" value="Pyrroline-COOH_reductase"/>
</dbReference>
<dbReference type="EC" id="1.5.1.2" evidence="9 10"/>
<dbReference type="Pfam" id="PF03807">
    <property type="entry name" value="F420_oxidored"/>
    <property type="match status" value="1"/>
</dbReference>
<organism evidence="15 16">
    <name type="scientific">Bacillus timonensis</name>
    <dbReference type="NCBI Taxonomy" id="1033734"/>
    <lineage>
        <taxon>Bacteria</taxon>
        <taxon>Bacillati</taxon>
        <taxon>Bacillota</taxon>
        <taxon>Bacilli</taxon>
        <taxon>Bacillales</taxon>
        <taxon>Bacillaceae</taxon>
        <taxon>Bacillus</taxon>
    </lineage>
</organism>
<evidence type="ECO:0000256" key="1">
    <source>
        <dbReference type="ARBA" id="ARBA00004496"/>
    </source>
</evidence>